<dbReference type="AlphaFoldDB" id="A0A132B4E7"/>
<accession>A0A132B4E7</accession>
<evidence type="ECO:0000313" key="4">
    <source>
        <dbReference type="Proteomes" id="UP000070700"/>
    </source>
</evidence>
<dbReference type="OrthoDB" id="4156714at2759"/>
<proteinExistence type="predicted"/>
<name>A0A132B4E7_MOLSC</name>
<organism evidence="3 4">
    <name type="scientific">Mollisia scopiformis</name>
    <name type="common">Conifer needle endophyte fungus</name>
    <name type="synonym">Phialocephala scopiformis</name>
    <dbReference type="NCBI Taxonomy" id="149040"/>
    <lineage>
        <taxon>Eukaryota</taxon>
        <taxon>Fungi</taxon>
        <taxon>Dikarya</taxon>
        <taxon>Ascomycota</taxon>
        <taxon>Pezizomycotina</taxon>
        <taxon>Leotiomycetes</taxon>
        <taxon>Helotiales</taxon>
        <taxon>Mollisiaceae</taxon>
        <taxon>Mollisia</taxon>
    </lineage>
</organism>
<keyword evidence="4" id="KW-1185">Reference proteome</keyword>
<feature type="compositionally biased region" description="Basic and acidic residues" evidence="2">
    <location>
        <begin position="125"/>
        <end position="147"/>
    </location>
</feature>
<feature type="region of interest" description="Disordered" evidence="2">
    <location>
        <begin position="1"/>
        <end position="169"/>
    </location>
</feature>
<dbReference type="Proteomes" id="UP000070700">
    <property type="component" value="Unassembled WGS sequence"/>
</dbReference>
<gene>
    <name evidence="3" type="ORF">LY89DRAFT_790405</name>
</gene>
<evidence type="ECO:0000256" key="1">
    <source>
        <dbReference type="SAM" id="Coils"/>
    </source>
</evidence>
<dbReference type="EMBL" id="KQ947445">
    <property type="protein sequence ID" value="KUJ06537.1"/>
    <property type="molecule type" value="Genomic_DNA"/>
</dbReference>
<feature type="compositionally biased region" description="Polar residues" evidence="2">
    <location>
        <begin position="22"/>
        <end position="43"/>
    </location>
</feature>
<reference evidence="3 4" key="1">
    <citation type="submission" date="2015-10" db="EMBL/GenBank/DDBJ databases">
        <title>Full genome of DAOMC 229536 Phialocephala scopiformis, a fungal endophyte of spruce producing the potent anti-insectan compound rugulosin.</title>
        <authorList>
            <consortium name="DOE Joint Genome Institute"/>
            <person name="Walker A.K."/>
            <person name="Frasz S.L."/>
            <person name="Seifert K.A."/>
            <person name="Miller J.D."/>
            <person name="Mondo S.J."/>
            <person name="Labutti K."/>
            <person name="Lipzen A."/>
            <person name="Dockter R."/>
            <person name="Kennedy M."/>
            <person name="Grigoriev I.V."/>
            <person name="Spatafora J.W."/>
        </authorList>
    </citation>
    <scope>NUCLEOTIDE SEQUENCE [LARGE SCALE GENOMIC DNA]</scope>
    <source>
        <strain evidence="3 4">CBS 120377</strain>
    </source>
</reference>
<dbReference type="GeneID" id="28833091"/>
<sequence length="599" mass="67707">MSDSARSRRHHEQRESQHFPGGSSSRQPTSDYPMDSTNPTTAEQAARAAVEGRGRPTAAPHGDQVQYEDPMDYEQSTQPGVRSIKVTYIREVTSPRGSTVPTDLPGSWTEVDSPGHQPDSYSSRNDAHPETGSREDPDNQRPTDSRRSGTTSDTSKSYTRRGQEQKDESMFYGGILSLFRGNGISAQDEKKVKREVTELKTRNQKLTQDKTLLAQTNQRQSERLSEVTNQSSVRFNTIARQKEELTSLRLEVKQLKLDHQGMEDQIRTAQLAMSKKSSKPKIDLTDEERTIKGNFMNLHDEVRKWAKRWGSANFSVFENLSPEKKEIFLLELGKVVTLEDGCIPQCLTREEMSTRTSVLCVSALLGRYICAEVLDAPFRPLRSLFDTATGDALDIAERQQISTHSPRVVLGDGFLEAVYQRLSDVNRSRAQVWRSDLMSILDPSSGSSVAANVLQTQEEAADRRAQAARDLTSTFLNTAVSVLLPDVEPEQVVNRHEELQTIFRKSLDMAGRLWKQLTIVKCTYLEDLKQSAFNYDSDLMDAHAFHKLGFDDEDEDEHRLDNHLVRIMVFPAIKAYGNSDGEKYTQDRVWGKAIVWLDE</sequence>
<dbReference type="InParanoid" id="A0A132B4E7"/>
<keyword evidence="1" id="KW-0175">Coiled coil</keyword>
<dbReference type="KEGG" id="psco:LY89DRAFT_790405"/>
<evidence type="ECO:0000256" key="2">
    <source>
        <dbReference type="SAM" id="MobiDB-lite"/>
    </source>
</evidence>
<feature type="coiled-coil region" evidence="1">
    <location>
        <begin position="238"/>
        <end position="272"/>
    </location>
</feature>
<dbReference type="RefSeq" id="XP_018060892.1">
    <property type="nucleotide sequence ID" value="XM_018223365.1"/>
</dbReference>
<evidence type="ECO:0000313" key="3">
    <source>
        <dbReference type="EMBL" id="KUJ06537.1"/>
    </source>
</evidence>
<protein>
    <submittedName>
        <fullName evidence="3">Uncharacterized protein</fullName>
    </submittedName>
</protein>